<dbReference type="EMBL" id="AQHW01000025">
    <property type="protein sequence ID" value="KKB49285.1"/>
    <property type="molecule type" value="Genomic_DNA"/>
</dbReference>
<dbReference type="GO" id="GO:0006402">
    <property type="term" value="P:mRNA catabolic process"/>
    <property type="evidence" value="ECO:0007669"/>
    <property type="project" value="TreeGrafter"/>
</dbReference>
<dbReference type="NCBIfam" id="TIGR02063">
    <property type="entry name" value="RNase_R"/>
    <property type="match status" value="1"/>
</dbReference>
<dbReference type="SUPFAM" id="SSF50249">
    <property type="entry name" value="Nucleic acid-binding proteins"/>
    <property type="match status" value="3"/>
</dbReference>
<dbReference type="AlphaFoldDB" id="A0A0F5IVK0"/>
<dbReference type="InterPro" id="IPR001900">
    <property type="entry name" value="RNase_II/R"/>
</dbReference>
<dbReference type="InterPro" id="IPR040476">
    <property type="entry name" value="CSD2"/>
</dbReference>
<dbReference type="PROSITE" id="PS01175">
    <property type="entry name" value="RIBONUCLEASE_II"/>
    <property type="match status" value="1"/>
</dbReference>
<dbReference type="InterPro" id="IPR012340">
    <property type="entry name" value="NA-bd_OB-fold"/>
</dbReference>
<dbReference type="PANTHER" id="PTHR23355:SF9">
    <property type="entry name" value="DIS3-LIKE EXONUCLEASE 2"/>
    <property type="match status" value="1"/>
</dbReference>
<dbReference type="InterPro" id="IPR050180">
    <property type="entry name" value="RNR_Ribonuclease"/>
</dbReference>
<evidence type="ECO:0000313" key="10">
    <source>
        <dbReference type="Proteomes" id="UP000033035"/>
    </source>
</evidence>
<comment type="subcellular location">
    <subcellularLocation>
        <location evidence="7">Cytoplasm</location>
    </subcellularLocation>
</comment>
<evidence type="ECO:0000256" key="6">
    <source>
        <dbReference type="ARBA" id="ARBA00022884"/>
    </source>
</evidence>
<dbReference type="InterPro" id="IPR022966">
    <property type="entry name" value="RNase_II/R_CS"/>
</dbReference>
<dbReference type="Gene3D" id="2.40.50.140">
    <property type="entry name" value="Nucleic acid-binding proteins"/>
    <property type="match status" value="1"/>
</dbReference>
<keyword evidence="5 7" id="KW-0269">Exonuclease</keyword>
<keyword evidence="2 7" id="KW-0963">Cytoplasm</keyword>
<evidence type="ECO:0000259" key="8">
    <source>
        <dbReference type="PROSITE" id="PS50126"/>
    </source>
</evidence>
<dbReference type="GO" id="GO:0005829">
    <property type="term" value="C:cytosol"/>
    <property type="evidence" value="ECO:0007669"/>
    <property type="project" value="TreeGrafter"/>
</dbReference>
<dbReference type="SMART" id="SM00955">
    <property type="entry name" value="RNB"/>
    <property type="match status" value="1"/>
</dbReference>
<dbReference type="PROSITE" id="PS50126">
    <property type="entry name" value="S1"/>
    <property type="match status" value="1"/>
</dbReference>
<keyword evidence="3 7" id="KW-0540">Nuclease</keyword>
<comment type="catalytic activity">
    <reaction evidence="1 7">
        <text>Exonucleolytic cleavage in the 3'- to 5'-direction to yield nucleoside 5'-phosphates.</text>
        <dbReference type="EC" id="3.1.13.1"/>
    </reaction>
</comment>
<dbReference type="Proteomes" id="UP000033035">
    <property type="component" value="Unassembled WGS sequence"/>
</dbReference>
<dbReference type="Pfam" id="PF17876">
    <property type="entry name" value="CSD2"/>
    <property type="match status" value="1"/>
</dbReference>
<evidence type="ECO:0000256" key="1">
    <source>
        <dbReference type="ARBA" id="ARBA00001849"/>
    </source>
</evidence>
<comment type="function">
    <text evidence="7">3'-5' exoribonuclease that releases 5'-nucleoside monophosphates and is involved in maturation of structured RNAs.</text>
</comment>
<keyword evidence="4 7" id="KW-0378">Hydrolase</keyword>
<sequence length="705" mass="80928">MTRRYILQHAIIFIFKSSPRELFNYKQISRRIGVINPIQKLQVVEILYDLADENSIIEVNCGRYRYNNKGAILSGSFVGRRKGNNLFISDDRSSPIAISNLNSKHALDGDRVRVRLLTKRTGPSPEAEVLEILERKEHTVVGKLQVTNEYAFLVTESKKISNDVFIRRGMLKGGKDGDKAFVRIISWPDKEKNPLGEVIDLLGIAGENKAEMRALLIEHGLPYKYPERVERAAKRIPETIDEKEIVKRRDFRHIKTFTVDPPDAKDFDDALSARLLDNGNWEVGVHIADVTYYVKPDTVIDREAMHRGTSVYLTGHTSTMLPERLCNRICSLCPGEEKLCFSVIFEFDAEGNIMNSDICRTVIKSDYRFSYGDVQQILETGEGECKEEIFVLNKLAKMLREERFRAGALCFNRGAVKFEMDSEGKPLRAYVDESKEANKLIEEFMLLANRTVACYIGQKQATGKAKTFIYRIHEAPVAERQEKLVCLARRFGYKLETKGSRSNFSRSLNLFLESITDKVQKNLVDVLVIRLMSKAKYTTNNNGHFGLAFHSYTHFTSPIRRYSDILVHRLLTRYLNSETNAQRCKYEKLCWHCSAMELLAKAAERDSVRYKLAEFMQEKESDLFTGVVLDVSTWGLLVELNGIRCEGVVPIHSLGNEYFDLDENNFTLTGRKTKRCFRLGDLITVQVMRVDMEQKEIYLTLVEKK</sequence>
<evidence type="ECO:0000256" key="7">
    <source>
        <dbReference type="HAMAP-Rule" id="MF_01895"/>
    </source>
</evidence>
<evidence type="ECO:0000256" key="2">
    <source>
        <dbReference type="ARBA" id="ARBA00022490"/>
    </source>
</evidence>
<dbReference type="PANTHER" id="PTHR23355">
    <property type="entry name" value="RIBONUCLEASE"/>
    <property type="match status" value="1"/>
</dbReference>
<keyword evidence="10" id="KW-1185">Reference proteome</keyword>
<reference evidence="9 10" key="1">
    <citation type="submission" date="2013-04" db="EMBL/GenBank/DDBJ databases">
        <title>The Genome Sequence of Parabacteroides gordonii DSM 23371.</title>
        <authorList>
            <consortium name="The Broad Institute Genomics Platform"/>
            <person name="Earl A."/>
            <person name="Ward D."/>
            <person name="Feldgarden M."/>
            <person name="Gevers D."/>
            <person name="Martens E."/>
            <person name="Sakamoto M."/>
            <person name="Benno Y."/>
            <person name="Suzuki N."/>
            <person name="Matsunaga N."/>
            <person name="Koshihara K."/>
            <person name="Seki M."/>
            <person name="Komiya H."/>
            <person name="Walker B."/>
            <person name="Young S."/>
            <person name="Zeng Q."/>
            <person name="Gargeya S."/>
            <person name="Fitzgerald M."/>
            <person name="Haas B."/>
            <person name="Abouelleil A."/>
            <person name="Allen A.W."/>
            <person name="Alvarado L."/>
            <person name="Arachchi H.M."/>
            <person name="Berlin A.M."/>
            <person name="Chapman S.B."/>
            <person name="Gainer-Dewar J."/>
            <person name="Goldberg J."/>
            <person name="Griggs A."/>
            <person name="Gujja S."/>
            <person name="Hansen M."/>
            <person name="Howarth C."/>
            <person name="Imamovic A."/>
            <person name="Ireland A."/>
            <person name="Larimer J."/>
            <person name="McCowan C."/>
            <person name="Murphy C."/>
            <person name="Pearson M."/>
            <person name="Poon T.W."/>
            <person name="Priest M."/>
            <person name="Roberts A."/>
            <person name="Saif S."/>
            <person name="Shea T."/>
            <person name="Sisk P."/>
            <person name="Sykes S."/>
            <person name="Wortman J."/>
            <person name="Nusbaum C."/>
            <person name="Birren B."/>
        </authorList>
    </citation>
    <scope>NUCLEOTIDE SEQUENCE [LARGE SCALE GENOMIC DNA]</scope>
    <source>
        <strain evidence="9 10">MS-1</strain>
    </source>
</reference>
<dbReference type="HAMAP" id="MF_01895">
    <property type="entry name" value="RNase_R"/>
    <property type="match status" value="1"/>
</dbReference>
<dbReference type="PATRIC" id="fig|1203610.3.peg.4426"/>
<dbReference type="InterPro" id="IPR011805">
    <property type="entry name" value="RNase_R"/>
</dbReference>
<dbReference type="GO" id="GO:0008859">
    <property type="term" value="F:exoribonuclease II activity"/>
    <property type="evidence" value="ECO:0007669"/>
    <property type="project" value="UniProtKB-UniRule"/>
</dbReference>
<dbReference type="RefSeq" id="WP_028729154.1">
    <property type="nucleotide sequence ID" value="NZ_KE386763.1"/>
</dbReference>
<dbReference type="Pfam" id="PF00575">
    <property type="entry name" value="S1"/>
    <property type="match status" value="1"/>
</dbReference>
<organism evidence="9 10">
    <name type="scientific">Parabacteroides gordonii MS-1 = DSM 23371</name>
    <dbReference type="NCBI Taxonomy" id="1203610"/>
    <lineage>
        <taxon>Bacteria</taxon>
        <taxon>Pseudomonadati</taxon>
        <taxon>Bacteroidota</taxon>
        <taxon>Bacteroidia</taxon>
        <taxon>Bacteroidales</taxon>
        <taxon>Tannerellaceae</taxon>
        <taxon>Parabacteroides</taxon>
    </lineage>
</organism>
<keyword evidence="6 7" id="KW-0694">RNA-binding</keyword>
<dbReference type="GO" id="GO:0003723">
    <property type="term" value="F:RNA binding"/>
    <property type="evidence" value="ECO:0007669"/>
    <property type="project" value="UniProtKB-UniRule"/>
</dbReference>
<dbReference type="Pfam" id="PF00773">
    <property type="entry name" value="RNB"/>
    <property type="match status" value="1"/>
</dbReference>
<dbReference type="HOGENOM" id="CLU_002333_7_3_10"/>
<protein>
    <recommendedName>
        <fullName evidence="7">Ribonuclease R</fullName>
        <shortName evidence="7">RNase R</shortName>
        <ecNumber evidence="7">3.1.13.1</ecNumber>
    </recommendedName>
</protein>
<gene>
    <name evidence="7" type="primary">rnr</name>
    <name evidence="9" type="ORF">HMPREF1536_04349</name>
</gene>
<dbReference type="InterPro" id="IPR003029">
    <property type="entry name" value="S1_domain"/>
</dbReference>
<evidence type="ECO:0000256" key="3">
    <source>
        <dbReference type="ARBA" id="ARBA00022722"/>
    </source>
</evidence>
<feature type="domain" description="S1 motif" evidence="8">
    <location>
        <begin position="621"/>
        <end position="702"/>
    </location>
</feature>
<name>A0A0F5IVK0_9BACT</name>
<comment type="similarity">
    <text evidence="7">Belongs to the RNR ribonuclease family. RNase R subfamily.</text>
</comment>
<accession>A0A0F5IVK0</accession>
<dbReference type="EC" id="3.1.13.1" evidence="7"/>
<evidence type="ECO:0000313" key="9">
    <source>
        <dbReference type="EMBL" id="KKB49285.1"/>
    </source>
</evidence>
<comment type="caution">
    <text evidence="9">The sequence shown here is derived from an EMBL/GenBank/DDBJ whole genome shotgun (WGS) entry which is preliminary data.</text>
</comment>
<dbReference type="NCBIfam" id="TIGR00358">
    <property type="entry name" value="3_prime_RNase"/>
    <property type="match status" value="1"/>
</dbReference>
<dbReference type="InterPro" id="IPR004476">
    <property type="entry name" value="RNase_II/RNase_R"/>
</dbReference>
<dbReference type="SMART" id="SM00316">
    <property type="entry name" value="S1"/>
    <property type="match status" value="1"/>
</dbReference>
<dbReference type="STRING" id="1203610.HMPREF1536_04349"/>
<dbReference type="CDD" id="cd04471">
    <property type="entry name" value="S1_RNase_R"/>
    <property type="match status" value="1"/>
</dbReference>
<evidence type="ECO:0000256" key="4">
    <source>
        <dbReference type="ARBA" id="ARBA00022801"/>
    </source>
</evidence>
<evidence type="ECO:0000256" key="5">
    <source>
        <dbReference type="ARBA" id="ARBA00022839"/>
    </source>
</evidence>
<proteinExistence type="inferred from homology"/>